<keyword evidence="2" id="KW-1185">Reference proteome</keyword>
<dbReference type="EMBL" id="OX459120">
    <property type="protein sequence ID" value="CAI9098908.1"/>
    <property type="molecule type" value="Genomic_DNA"/>
</dbReference>
<evidence type="ECO:0000313" key="1">
    <source>
        <dbReference type="EMBL" id="CAI9098908.1"/>
    </source>
</evidence>
<dbReference type="Proteomes" id="UP001161247">
    <property type="component" value="Chromosome 3"/>
</dbReference>
<dbReference type="AlphaFoldDB" id="A0AAV1CWL2"/>
<sequence>MMLFLAFLHKYRLYLKRLRTAAMQQANIASALGGREAAYMRLNRLDGPGNFHALIGSAGIATTFLPYTPPSQNLSNPSSTPGNLHEAVSPASQSATVFQGVPFLMGFDQFQRNKNVNRFGDFSSLDDSSILGAAASFADTRPSSINSNNPLIGASNNTKGLQWSFPQPLKGGGFVDQSSPCLQLSETEKKTRAGEQCILEQIKPQVGFAPKSSDAYDDLRTPMIKGVMSISILLLSCF</sequence>
<proteinExistence type="predicted"/>
<organism evidence="1 2">
    <name type="scientific">Oldenlandia corymbosa var. corymbosa</name>
    <dbReference type="NCBI Taxonomy" id="529605"/>
    <lineage>
        <taxon>Eukaryota</taxon>
        <taxon>Viridiplantae</taxon>
        <taxon>Streptophyta</taxon>
        <taxon>Embryophyta</taxon>
        <taxon>Tracheophyta</taxon>
        <taxon>Spermatophyta</taxon>
        <taxon>Magnoliopsida</taxon>
        <taxon>eudicotyledons</taxon>
        <taxon>Gunneridae</taxon>
        <taxon>Pentapetalae</taxon>
        <taxon>asterids</taxon>
        <taxon>lamiids</taxon>
        <taxon>Gentianales</taxon>
        <taxon>Rubiaceae</taxon>
        <taxon>Rubioideae</taxon>
        <taxon>Spermacoceae</taxon>
        <taxon>Hedyotis-Oldenlandia complex</taxon>
        <taxon>Oldenlandia</taxon>
    </lineage>
</organism>
<accession>A0AAV1CWL2</accession>
<evidence type="ECO:0000313" key="2">
    <source>
        <dbReference type="Proteomes" id="UP001161247"/>
    </source>
</evidence>
<reference evidence="1" key="1">
    <citation type="submission" date="2023-03" db="EMBL/GenBank/DDBJ databases">
        <authorList>
            <person name="Julca I."/>
        </authorList>
    </citation>
    <scope>NUCLEOTIDE SEQUENCE</scope>
</reference>
<gene>
    <name evidence="1" type="ORF">OLC1_LOCUS9016</name>
</gene>
<name>A0AAV1CWL2_OLDCO</name>
<protein>
    <submittedName>
        <fullName evidence="1">OLC1v1035640C1</fullName>
    </submittedName>
</protein>